<keyword evidence="10" id="KW-1185">Reference proteome</keyword>
<dbReference type="AlphaFoldDB" id="A0A2T4ZDH7"/>
<evidence type="ECO:0000256" key="7">
    <source>
        <dbReference type="PIRSR" id="PIRSR001123-1"/>
    </source>
</evidence>
<dbReference type="SUPFAM" id="SSF53187">
    <property type="entry name" value="Zn-dependent exopeptidases"/>
    <property type="match status" value="1"/>
</dbReference>
<evidence type="ECO:0000256" key="1">
    <source>
        <dbReference type="ARBA" id="ARBA00006272"/>
    </source>
</evidence>
<proteinExistence type="inferred from homology"/>
<feature type="binding site" evidence="8">
    <location>
        <position position="193"/>
    </location>
    <ligand>
        <name>Zn(2+)</name>
        <dbReference type="ChEBI" id="CHEBI:29105"/>
        <label>1</label>
    </ligand>
</feature>
<dbReference type="InterPro" id="IPR051464">
    <property type="entry name" value="Peptidase_M42_aminopept"/>
</dbReference>
<comment type="caution">
    <text evidence="9">The sequence shown here is derived from an EMBL/GenBank/DDBJ whole genome shotgun (WGS) entry which is preliminary data.</text>
</comment>
<dbReference type="Gene3D" id="3.40.630.10">
    <property type="entry name" value="Zn peptidases"/>
    <property type="match status" value="1"/>
</dbReference>
<evidence type="ECO:0000256" key="8">
    <source>
        <dbReference type="PIRSR" id="PIRSR001123-2"/>
    </source>
</evidence>
<accession>A0A2T4ZDH7</accession>
<gene>
    <name evidence="9" type="ORF">C8J48_2553</name>
</gene>
<evidence type="ECO:0000256" key="6">
    <source>
        <dbReference type="PIRNR" id="PIRNR001123"/>
    </source>
</evidence>
<dbReference type="Pfam" id="PF05343">
    <property type="entry name" value="Peptidase_M42"/>
    <property type="match status" value="1"/>
</dbReference>
<feature type="binding site" evidence="8">
    <location>
        <position position="228"/>
    </location>
    <ligand>
        <name>Zn(2+)</name>
        <dbReference type="ChEBI" id="CHEBI:29105"/>
        <label>2</label>
    </ligand>
</feature>
<evidence type="ECO:0000313" key="10">
    <source>
        <dbReference type="Proteomes" id="UP000241639"/>
    </source>
</evidence>
<keyword evidence="4 8" id="KW-0479">Metal-binding</keyword>
<keyword evidence="3" id="KW-0645">Protease</keyword>
<dbReference type="EMBL" id="PZZP01000001">
    <property type="protein sequence ID" value="PTM59916.1"/>
    <property type="molecule type" value="Genomic_DNA"/>
</dbReference>
<dbReference type="InterPro" id="IPR023367">
    <property type="entry name" value="Peptidase_M42_dom2"/>
</dbReference>
<dbReference type="Gene3D" id="2.40.30.40">
    <property type="entry name" value="Peptidase M42, domain 2"/>
    <property type="match status" value="1"/>
</dbReference>
<keyword evidence="2 9" id="KW-0031">Aminopeptidase</keyword>
<keyword evidence="5" id="KW-0378">Hydrolase</keyword>
<feature type="active site" description="Proton acceptor" evidence="7">
    <location>
        <position position="227"/>
    </location>
</feature>
<dbReference type="PANTHER" id="PTHR32481">
    <property type="entry name" value="AMINOPEPTIDASE"/>
    <property type="match status" value="1"/>
</dbReference>
<reference evidence="9 10" key="1">
    <citation type="submission" date="2018-04" db="EMBL/GenBank/DDBJ databases">
        <title>Genomic Encyclopedia of Archaeal and Bacterial Type Strains, Phase II (KMG-II): from individual species to whole genera.</title>
        <authorList>
            <person name="Goeker M."/>
        </authorList>
    </citation>
    <scope>NUCLEOTIDE SEQUENCE [LARGE SCALE GENOMIC DNA]</scope>
    <source>
        <strain evidence="9 10">DSM 45169</strain>
    </source>
</reference>
<dbReference type="GO" id="GO:0004177">
    <property type="term" value="F:aminopeptidase activity"/>
    <property type="evidence" value="ECO:0007669"/>
    <property type="project" value="UniProtKB-UniRule"/>
</dbReference>
<dbReference type="Proteomes" id="UP000241639">
    <property type="component" value="Unassembled WGS sequence"/>
</dbReference>
<feature type="binding site" evidence="8">
    <location>
        <position position="193"/>
    </location>
    <ligand>
        <name>Zn(2+)</name>
        <dbReference type="ChEBI" id="CHEBI:29105"/>
        <label>2</label>
    </ligand>
</feature>
<dbReference type="SUPFAM" id="SSF101821">
    <property type="entry name" value="Aminopeptidase/glucanase lid domain"/>
    <property type="match status" value="1"/>
</dbReference>
<evidence type="ECO:0000313" key="9">
    <source>
        <dbReference type="EMBL" id="PTM59916.1"/>
    </source>
</evidence>
<dbReference type="CDD" id="cd05657">
    <property type="entry name" value="M42_glucanase_like"/>
    <property type="match status" value="1"/>
</dbReference>
<dbReference type="PANTHER" id="PTHR32481:SF7">
    <property type="entry name" value="AMINOPEPTIDASE YHFE-RELATED"/>
    <property type="match status" value="1"/>
</dbReference>
<dbReference type="GO" id="GO:0046872">
    <property type="term" value="F:metal ion binding"/>
    <property type="evidence" value="ECO:0007669"/>
    <property type="project" value="UniProtKB-UniRule"/>
</dbReference>
<protein>
    <submittedName>
        <fullName evidence="9">Putative aminopeptidase FrvX</fullName>
    </submittedName>
</protein>
<name>A0A2T4ZDH7_9BACL</name>
<feature type="binding site" evidence="8">
    <location>
        <position position="76"/>
    </location>
    <ligand>
        <name>Zn(2+)</name>
        <dbReference type="ChEBI" id="CHEBI:29105"/>
        <label>1</label>
    </ligand>
</feature>
<sequence length="354" mass="39459">MVIQLHTWPENKVIDTLLDLVRIPSPTGYTDSIIQYLEARLQAAGDRIRLRRNHKGGLLVTLRGEQRAPQRLLTAHVDTLGGMVKEIKSNGRLRLTRIGGYTWNSIEGVYCTVHTRNGDEIKGTVLPTHTSVHVYDDAGKQERNQENMEIRLDLPLTDAVGVRAHGIEIGDFISFDPRVERLPSGYIKGRHMDDKASAAILLELILQQVARGDPIPCDTHVIFSTYEEVGFGANSNIPTGVKEFLAVDMGAIGKGQNTDEHCVSICVKDASGPYHYGFRNRLADLAEKEGLYYKLDIYPRYQSDASAAVRAGYDLIHGLVGPGVDASHAFERTHRDALENTYRLLQHYIHSPLL</sequence>
<evidence type="ECO:0000256" key="3">
    <source>
        <dbReference type="ARBA" id="ARBA00022670"/>
    </source>
</evidence>
<evidence type="ECO:0000256" key="4">
    <source>
        <dbReference type="ARBA" id="ARBA00022723"/>
    </source>
</evidence>
<dbReference type="PIRSF" id="PIRSF001123">
    <property type="entry name" value="PepA_GA"/>
    <property type="match status" value="1"/>
</dbReference>
<evidence type="ECO:0000256" key="5">
    <source>
        <dbReference type="ARBA" id="ARBA00022801"/>
    </source>
</evidence>
<organism evidence="9 10">
    <name type="scientific">Desmospora activa DSM 45169</name>
    <dbReference type="NCBI Taxonomy" id="1121389"/>
    <lineage>
        <taxon>Bacteria</taxon>
        <taxon>Bacillati</taxon>
        <taxon>Bacillota</taxon>
        <taxon>Bacilli</taxon>
        <taxon>Bacillales</taxon>
        <taxon>Thermoactinomycetaceae</taxon>
        <taxon>Desmospora</taxon>
    </lineage>
</organism>
<dbReference type="InterPro" id="IPR008007">
    <property type="entry name" value="Peptidase_M42"/>
</dbReference>
<comment type="similarity">
    <text evidence="1 6">Belongs to the peptidase M42 family.</text>
</comment>
<feature type="binding site" evidence="8">
    <location>
        <position position="248"/>
    </location>
    <ligand>
        <name>Zn(2+)</name>
        <dbReference type="ChEBI" id="CHEBI:29105"/>
        <label>1</label>
    </ligand>
</feature>
<comment type="cofactor">
    <cofactor evidence="8">
        <name>a divalent metal cation</name>
        <dbReference type="ChEBI" id="CHEBI:60240"/>
    </cofactor>
    <text evidence="8">Binds 2 divalent metal cations per subunit.</text>
</comment>
<evidence type="ECO:0000256" key="2">
    <source>
        <dbReference type="ARBA" id="ARBA00022438"/>
    </source>
</evidence>
<dbReference type="GO" id="GO:0006508">
    <property type="term" value="P:proteolysis"/>
    <property type="evidence" value="ECO:0007669"/>
    <property type="project" value="UniProtKB-KW"/>
</dbReference>